<dbReference type="EMBL" id="CM055737">
    <property type="protein sequence ID" value="KAJ8006227.1"/>
    <property type="molecule type" value="Genomic_DNA"/>
</dbReference>
<proteinExistence type="predicted"/>
<comment type="caution">
    <text evidence="1">The sequence shown here is derived from an EMBL/GenBank/DDBJ whole genome shotgun (WGS) entry which is preliminary data.</text>
</comment>
<evidence type="ECO:0000313" key="1">
    <source>
        <dbReference type="EMBL" id="KAJ8006227.1"/>
    </source>
</evidence>
<organism evidence="1 2">
    <name type="scientific">Dallia pectoralis</name>
    <name type="common">Alaska blackfish</name>
    <dbReference type="NCBI Taxonomy" id="75939"/>
    <lineage>
        <taxon>Eukaryota</taxon>
        <taxon>Metazoa</taxon>
        <taxon>Chordata</taxon>
        <taxon>Craniata</taxon>
        <taxon>Vertebrata</taxon>
        <taxon>Euteleostomi</taxon>
        <taxon>Actinopterygii</taxon>
        <taxon>Neopterygii</taxon>
        <taxon>Teleostei</taxon>
        <taxon>Protacanthopterygii</taxon>
        <taxon>Esociformes</taxon>
        <taxon>Umbridae</taxon>
        <taxon>Dallia</taxon>
    </lineage>
</organism>
<gene>
    <name evidence="1" type="ORF">DPEC_G00126120</name>
</gene>
<dbReference type="Proteomes" id="UP001157502">
    <property type="component" value="Chromosome 10"/>
</dbReference>
<evidence type="ECO:0000313" key="2">
    <source>
        <dbReference type="Proteomes" id="UP001157502"/>
    </source>
</evidence>
<reference evidence="1" key="1">
    <citation type="submission" date="2021-05" db="EMBL/GenBank/DDBJ databases">
        <authorList>
            <person name="Pan Q."/>
            <person name="Jouanno E."/>
            <person name="Zahm M."/>
            <person name="Klopp C."/>
            <person name="Cabau C."/>
            <person name="Louis A."/>
            <person name="Berthelot C."/>
            <person name="Parey E."/>
            <person name="Roest Crollius H."/>
            <person name="Montfort J."/>
            <person name="Robinson-Rechavi M."/>
            <person name="Bouchez O."/>
            <person name="Lampietro C."/>
            <person name="Lopez Roques C."/>
            <person name="Donnadieu C."/>
            <person name="Postlethwait J."/>
            <person name="Bobe J."/>
            <person name="Dillon D."/>
            <person name="Chandos A."/>
            <person name="von Hippel F."/>
            <person name="Guiguen Y."/>
        </authorList>
    </citation>
    <scope>NUCLEOTIDE SEQUENCE</scope>
    <source>
        <strain evidence="1">YG-Jan2019</strain>
    </source>
</reference>
<sequence>MYNDFKNYSDRIVALEETVARLSSENQQLKDKTDDLESRSRRCNLRIVASPRREPCSWASNVGSPKKVKFSLRFPARLFLEHAGERLPFDSHEDAQPWFDRHFDPWPFRLPISVLVACLPSVLSVLDNFGSFSGYKLNLQKRSHHQFATLAMGSSCRAMGHNYYTPYTTSSSTTKTSSSDTALPCLCCAFNRH</sequence>
<keyword evidence="2" id="KW-1185">Reference proteome</keyword>
<protein>
    <submittedName>
        <fullName evidence="1">Uncharacterized protein</fullName>
    </submittedName>
</protein>
<name>A0ACC2GRG1_DALPE</name>
<accession>A0ACC2GRG1</accession>